<gene>
    <name evidence="1" type="ORF">NCTC11801_04727</name>
</gene>
<reference evidence="1 2" key="1">
    <citation type="submission" date="2018-06" db="EMBL/GenBank/DDBJ databases">
        <authorList>
            <consortium name="Pathogen Informatics"/>
            <person name="Doyle S."/>
        </authorList>
    </citation>
    <scope>NUCLEOTIDE SEQUENCE [LARGE SCALE GENOMIC DNA]</scope>
    <source>
        <strain evidence="1 2">NCTC11801</strain>
    </source>
</reference>
<dbReference type="Proteomes" id="UP000254208">
    <property type="component" value="Unassembled WGS sequence"/>
</dbReference>
<dbReference type="Gene3D" id="2.60.40.10">
    <property type="entry name" value="Immunoglobulins"/>
    <property type="match status" value="1"/>
</dbReference>
<sequence>MKLTDWAGGVASGAYAITAGNADQANSSAMVDNTTYVAGTDITVTVTLKDAQGNSVRGQASALTGTVTYRMRRQKRAAVGWTMGMARTPERMWRTPWARLKSQRQVDRLDKCC</sequence>
<proteinExistence type="predicted"/>
<dbReference type="AlphaFoldDB" id="A0A379LS54"/>
<evidence type="ECO:0000313" key="1">
    <source>
        <dbReference type="EMBL" id="SUD99001.1"/>
    </source>
</evidence>
<name>A0A379LS54_PRORE</name>
<evidence type="ECO:0008006" key="3">
    <source>
        <dbReference type="Google" id="ProtNLM"/>
    </source>
</evidence>
<dbReference type="InterPro" id="IPR008964">
    <property type="entry name" value="Invasin/intimin_cell_adhesion"/>
</dbReference>
<accession>A0A379LS54</accession>
<protein>
    <recommendedName>
        <fullName evidence="3">Invasin</fullName>
    </recommendedName>
</protein>
<dbReference type="EMBL" id="UGTZ01000002">
    <property type="protein sequence ID" value="SUD99001.1"/>
    <property type="molecule type" value="Genomic_DNA"/>
</dbReference>
<evidence type="ECO:0000313" key="2">
    <source>
        <dbReference type="Proteomes" id="UP000254208"/>
    </source>
</evidence>
<organism evidence="1 2">
    <name type="scientific">Providencia rettgeri</name>
    <dbReference type="NCBI Taxonomy" id="587"/>
    <lineage>
        <taxon>Bacteria</taxon>
        <taxon>Pseudomonadati</taxon>
        <taxon>Pseudomonadota</taxon>
        <taxon>Gammaproteobacteria</taxon>
        <taxon>Enterobacterales</taxon>
        <taxon>Morganellaceae</taxon>
        <taxon>Providencia</taxon>
    </lineage>
</organism>
<dbReference type="InterPro" id="IPR013783">
    <property type="entry name" value="Ig-like_fold"/>
</dbReference>
<dbReference type="SUPFAM" id="SSF49373">
    <property type="entry name" value="Invasin/intimin cell-adhesion fragments"/>
    <property type="match status" value="1"/>
</dbReference>